<dbReference type="CDD" id="cd07732">
    <property type="entry name" value="metallo-hydrolase-like_MBL-fold"/>
    <property type="match status" value="1"/>
</dbReference>
<keyword evidence="6" id="KW-1185">Reference proteome</keyword>
<keyword evidence="1" id="KW-0269">Exonuclease</keyword>
<dbReference type="GO" id="GO:0004527">
    <property type="term" value="F:exonuclease activity"/>
    <property type="evidence" value="ECO:0007669"/>
    <property type="project" value="UniProtKB-KW"/>
</dbReference>
<evidence type="ECO:0000313" key="5">
    <source>
        <dbReference type="EMBL" id="EIC23918.1"/>
    </source>
</evidence>
<reference evidence="6" key="1">
    <citation type="submission" date="2011-06" db="EMBL/GenBank/DDBJ databases">
        <authorList>
            <consortium name="US DOE Joint Genome Institute (JGI-PGF)"/>
            <person name="Lucas S."/>
            <person name="Han J."/>
            <person name="Lapidus A."/>
            <person name="Cheng J.-F."/>
            <person name="Goodwin L."/>
            <person name="Pitluck S."/>
            <person name="Peters L."/>
            <person name="Land M.L."/>
            <person name="Hauser L."/>
            <person name="Vogl K."/>
            <person name="Liu Z."/>
            <person name="Overmann J."/>
            <person name="Frigaard N.-U."/>
            <person name="Bryant D.A."/>
            <person name="Woyke T.J."/>
        </authorList>
    </citation>
    <scope>NUCLEOTIDE SEQUENCE [LARGE SCALE GENOMIC DNA]</scope>
    <source>
        <strain evidence="6">970</strain>
    </source>
</reference>
<dbReference type="InterPro" id="IPR025586">
    <property type="entry name" value="PcfJ"/>
</dbReference>
<dbReference type="Pfam" id="PF14284">
    <property type="entry name" value="PcfJ"/>
    <property type="match status" value="1"/>
</dbReference>
<keyword evidence="1" id="KW-0540">Nuclease</keyword>
<dbReference type="Proteomes" id="UP000002964">
    <property type="component" value="Unassembled WGS sequence"/>
</dbReference>
<protein>
    <submittedName>
        <fullName evidence="5">Putative hydrolase of the metallo-beta-lactamase superfamily</fullName>
    </submittedName>
</protein>
<sequence length="600" mass="68068">MRVCIHRGSHQIGGSCVEIEQNGLRILLDFGLPLDSDHDKRSAIPATLAGLNERDQSVLGVFISHPHLDHLGLLPALAPRIPVGMGPAARRIVTAAAAFSGHPWARPAPGWDYRSGQSIDVGPFRVTPFLVDHSAYDAYALLIESQGKRLFYSGDFRAHGRKSALFESLLRTLPRGVDVMLLEGSTLGRPPNDGRIQHESDIEDQFVAEFSSAQGLVMTHTSSQNIDRLVSIFRAARRTNRLMVIDLYTAAILQATGNPNIPQSHWPDIRLYVPQRQRMQIRKKGLFDLLRQHAKNRIYSEKLRERAKSVALVFRPIHCLDLEKANCLTDARYIYSQWAGYWERGDFSALGAWLSRHGIDKKSIHTSGHASSVHLEEFVRVLTPRKVVPIHTFVPEQYKRLFQNVELHGDGEWWSLDKEEGERNERLPQKRTAKKKQQHWSPVLEAQKIGQFQIVPLTSSKQLGSEGWHMMNCVADYSNACKNDEYRVFSIRNISGKRLATLGLTRKNNQWFVDQCFGPRNSAENANLELFDKHGKAMEMVDWYREEGVLESSTDFDLEHGVPTATLSVINRYGKVDYLEVDTDLGLLAQEIEQLMNNRE</sequence>
<feature type="domain" description="Metallo-beta-lactamase" evidence="4">
    <location>
        <begin position="13"/>
        <end position="185"/>
    </location>
</feature>
<dbReference type="SMART" id="SM00849">
    <property type="entry name" value="Lactamase_B"/>
    <property type="match status" value="1"/>
</dbReference>
<dbReference type="Gene3D" id="3.40.50.10710">
    <property type="entry name" value="Metallo-hydrolase/oxidoreductase"/>
    <property type="match status" value="1"/>
</dbReference>
<evidence type="ECO:0000256" key="2">
    <source>
        <dbReference type="ARBA" id="ARBA00022884"/>
    </source>
</evidence>
<evidence type="ECO:0000313" key="6">
    <source>
        <dbReference type="Proteomes" id="UP000002964"/>
    </source>
</evidence>
<feature type="region of interest" description="Disordered" evidence="3">
    <location>
        <begin position="418"/>
        <end position="440"/>
    </location>
</feature>
<evidence type="ECO:0000256" key="1">
    <source>
        <dbReference type="ARBA" id="ARBA00022839"/>
    </source>
</evidence>
<dbReference type="Gene3D" id="3.60.15.10">
    <property type="entry name" value="Ribonuclease Z/Hydroxyacylglutathione hydrolase-like"/>
    <property type="match status" value="1"/>
</dbReference>
<gene>
    <name evidence="5" type="ORF">Thi970DRAFT_00053</name>
</gene>
<dbReference type="InterPro" id="IPR001279">
    <property type="entry name" value="Metallo-B-lactamas"/>
</dbReference>
<keyword evidence="2" id="KW-0694">RNA-binding</keyword>
<evidence type="ECO:0000259" key="4">
    <source>
        <dbReference type="SMART" id="SM00849"/>
    </source>
</evidence>
<accession>H8YVH8</accession>
<evidence type="ECO:0000256" key="3">
    <source>
        <dbReference type="SAM" id="MobiDB-lite"/>
    </source>
</evidence>
<dbReference type="SUPFAM" id="SSF56281">
    <property type="entry name" value="Metallo-hydrolase/oxidoreductase"/>
    <property type="match status" value="1"/>
</dbReference>
<name>H8YVH8_9GAMM</name>
<dbReference type="STRING" id="631362.Thi970DRAFT_00053"/>
<dbReference type="RefSeq" id="WP_009146541.1">
    <property type="nucleotide sequence ID" value="NZ_JH603163.1"/>
</dbReference>
<reference evidence="5 6" key="2">
    <citation type="submission" date="2011-11" db="EMBL/GenBank/DDBJ databases">
        <authorList>
            <consortium name="US DOE Joint Genome Institute"/>
            <person name="Lucas S."/>
            <person name="Han J."/>
            <person name="Lapidus A."/>
            <person name="Cheng J.-F."/>
            <person name="Goodwin L."/>
            <person name="Pitluck S."/>
            <person name="Peters L."/>
            <person name="Ovchinnikova G."/>
            <person name="Zhang X."/>
            <person name="Detter J.C."/>
            <person name="Han C."/>
            <person name="Tapia R."/>
            <person name="Land M."/>
            <person name="Hauser L."/>
            <person name="Kyrpides N."/>
            <person name="Ivanova N."/>
            <person name="Pagani I."/>
            <person name="Vogl K."/>
            <person name="Liu Z."/>
            <person name="Overmann J."/>
            <person name="Frigaard N.-U."/>
            <person name="Bryant D."/>
            <person name="Woyke T."/>
        </authorList>
    </citation>
    <scope>NUCLEOTIDE SEQUENCE [LARGE SCALE GENOMIC DNA]</scope>
    <source>
        <strain evidence="5 6">970</strain>
    </source>
</reference>
<proteinExistence type="predicted"/>
<dbReference type="GO" id="GO:0003723">
    <property type="term" value="F:RNA binding"/>
    <property type="evidence" value="ECO:0007669"/>
    <property type="project" value="UniProtKB-KW"/>
</dbReference>
<dbReference type="InterPro" id="IPR042173">
    <property type="entry name" value="RNase_J_2"/>
</dbReference>
<dbReference type="PANTHER" id="PTHR43694:SF1">
    <property type="entry name" value="RIBONUCLEASE J"/>
    <property type="match status" value="1"/>
</dbReference>
<dbReference type="EMBL" id="JH603163">
    <property type="protein sequence ID" value="EIC23918.1"/>
    <property type="molecule type" value="Genomic_DNA"/>
</dbReference>
<keyword evidence="5" id="KW-0378">Hydrolase</keyword>
<dbReference type="Pfam" id="PF12706">
    <property type="entry name" value="Lactamase_B_2"/>
    <property type="match status" value="1"/>
</dbReference>
<dbReference type="HOGENOM" id="CLU_031965_0_0_6"/>
<dbReference type="eggNOG" id="COG0595">
    <property type="taxonomic scope" value="Bacteria"/>
</dbReference>
<organism evidence="5 6">
    <name type="scientific">Thiorhodovibrio frisius</name>
    <dbReference type="NCBI Taxonomy" id="631362"/>
    <lineage>
        <taxon>Bacteria</taxon>
        <taxon>Pseudomonadati</taxon>
        <taxon>Pseudomonadota</taxon>
        <taxon>Gammaproteobacteria</taxon>
        <taxon>Chromatiales</taxon>
        <taxon>Chromatiaceae</taxon>
        <taxon>Thiorhodovibrio</taxon>
    </lineage>
</organism>
<dbReference type="AlphaFoldDB" id="H8YVH8"/>
<dbReference type="PANTHER" id="PTHR43694">
    <property type="entry name" value="RIBONUCLEASE J"/>
    <property type="match status" value="1"/>
</dbReference>
<feature type="compositionally biased region" description="Basic residues" evidence="3">
    <location>
        <begin position="429"/>
        <end position="438"/>
    </location>
</feature>
<feature type="compositionally biased region" description="Basic and acidic residues" evidence="3">
    <location>
        <begin position="418"/>
        <end position="428"/>
    </location>
</feature>
<dbReference type="InterPro" id="IPR036866">
    <property type="entry name" value="RibonucZ/Hydroxyglut_hydro"/>
</dbReference>